<dbReference type="SUPFAM" id="SSF46894">
    <property type="entry name" value="C-terminal effector domain of the bipartite response regulators"/>
    <property type="match status" value="1"/>
</dbReference>
<evidence type="ECO:0000256" key="1">
    <source>
        <dbReference type="ARBA" id="ARBA00023015"/>
    </source>
</evidence>
<gene>
    <name evidence="4" type="ORF">ACFOY7_14730</name>
</gene>
<dbReference type="InterPro" id="IPR016032">
    <property type="entry name" value="Sig_transdc_resp-reg_C-effctor"/>
</dbReference>
<dbReference type="RefSeq" id="WP_390252862.1">
    <property type="nucleotide sequence ID" value="NZ_JBHSDT010000008.1"/>
</dbReference>
<comment type="caution">
    <text evidence="4">The sequence shown here is derived from an EMBL/GenBank/DDBJ whole genome shotgun (WGS) entry which is preliminary data.</text>
</comment>
<evidence type="ECO:0000313" key="4">
    <source>
        <dbReference type="EMBL" id="MFC4404322.1"/>
    </source>
</evidence>
<dbReference type="InterPro" id="IPR029491">
    <property type="entry name" value="Helicase_HTH"/>
</dbReference>
<keyword evidence="1" id="KW-0805">Transcription regulation</keyword>
<reference evidence="5" key="1">
    <citation type="journal article" date="2019" name="Int. J. Syst. Evol. Microbiol.">
        <title>The Global Catalogue of Microorganisms (GCM) 10K type strain sequencing project: providing services to taxonomists for standard genome sequencing and annotation.</title>
        <authorList>
            <consortium name="The Broad Institute Genomics Platform"/>
            <consortium name="The Broad Institute Genome Sequencing Center for Infectious Disease"/>
            <person name="Wu L."/>
            <person name="Ma J."/>
        </authorList>
    </citation>
    <scope>NUCLEOTIDE SEQUENCE [LARGE SCALE GENOMIC DNA]</scope>
    <source>
        <strain evidence="5">CCUG 37865</strain>
    </source>
</reference>
<evidence type="ECO:0000256" key="2">
    <source>
        <dbReference type="ARBA" id="ARBA00023163"/>
    </source>
</evidence>
<dbReference type="Proteomes" id="UP001595882">
    <property type="component" value="Unassembled WGS sequence"/>
</dbReference>
<evidence type="ECO:0000259" key="3">
    <source>
        <dbReference type="Pfam" id="PF14493"/>
    </source>
</evidence>
<protein>
    <submittedName>
        <fullName evidence="4">Helix-turn-helix domain-containing protein</fullName>
    </submittedName>
</protein>
<organism evidence="4 5">
    <name type="scientific">Gracilibacillus xinjiangensis</name>
    <dbReference type="NCBI Taxonomy" id="1193282"/>
    <lineage>
        <taxon>Bacteria</taxon>
        <taxon>Bacillati</taxon>
        <taxon>Bacillota</taxon>
        <taxon>Bacilli</taxon>
        <taxon>Bacillales</taxon>
        <taxon>Bacillaceae</taxon>
        <taxon>Gracilibacillus</taxon>
    </lineage>
</organism>
<proteinExistence type="predicted"/>
<keyword evidence="5" id="KW-1185">Reference proteome</keyword>
<evidence type="ECO:0000313" key="5">
    <source>
        <dbReference type="Proteomes" id="UP001595882"/>
    </source>
</evidence>
<accession>A0ABV8WWS1</accession>
<sequence>MLKYILLYCIDALRAERSVANVYYLLRGKKSTQTIQDSHLYNLTNFFGVYRTIKRKDFNRVVDELVKMNLIKISEQGFAHMNEYGKEYLVNQYNKFQHLYLKGMSYEKSAPQFLATLILLIQTVTNIHMKNYRFIPVIDDVAIQSNVKRFLQSKQLDMTILLKDLYDDLLQILSSRKFPEYSKDIFVDYITSANEVGLGQQQLAVKYNISKEDIHCYLMNMIHLILEEIRITAPTYKVLPYILDQKRKLPLTESAIVTYKYYSSGYTIHEIANQRNLKESTVQDHIIEIAYMGEVKWSNHMNDKEFSLIREVLEKSNTKQLKTLKDQLPDFITYFQIKLVIALWHKNC</sequence>
<dbReference type="EMBL" id="JBHSDT010000008">
    <property type="protein sequence ID" value="MFC4404322.1"/>
    <property type="molecule type" value="Genomic_DNA"/>
</dbReference>
<dbReference type="Pfam" id="PF14493">
    <property type="entry name" value="HTH_40"/>
    <property type="match status" value="1"/>
</dbReference>
<name>A0ABV8WWS1_9BACI</name>
<feature type="domain" description="Helicase Helix-turn-helix" evidence="3">
    <location>
        <begin position="255"/>
        <end position="341"/>
    </location>
</feature>
<keyword evidence="2" id="KW-0804">Transcription</keyword>